<dbReference type="GO" id="GO:0031201">
    <property type="term" value="C:SNARE complex"/>
    <property type="evidence" value="ECO:0007669"/>
    <property type="project" value="TreeGrafter"/>
</dbReference>
<dbReference type="GO" id="GO:0006887">
    <property type="term" value="P:exocytosis"/>
    <property type="evidence" value="ECO:0007669"/>
    <property type="project" value="TreeGrafter"/>
</dbReference>
<proteinExistence type="predicted"/>
<dbReference type="Proteomes" id="UP001140217">
    <property type="component" value="Unassembled WGS sequence"/>
</dbReference>
<dbReference type="AlphaFoldDB" id="A0A9W8HDK8"/>
<evidence type="ECO:0000256" key="2">
    <source>
        <dbReference type="SAM" id="Coils"/>
    </source>
</evidence>
<comment type="subcellular location">
    <subcellularLocation>
        <location evidence="1">Membrane</location>
        <topology evidence="1">Single-pass type IV membrane protein</topology>
    </subcellularLocation>
</comment>
<organism evidence="4 5">
    <name type="scientific">Coemansia javaensis</name>
    <dbReference type="NCBI Taxonomy" id="2761396"/>
    <lineage>
        <taxon>Eukaryota</taxon>
        <taxon>Fungi</taxon>
        <taxon>Fungi incertae sedis</taxon>
        <taxon>Zoopagomycota</taxon>
        <taxon>Kickxellomycotina</taxon>
        <taxon>Kickxellomycetes</taxon>
        <taxon>Kickxellales</taxon>
        <taxon>Kickxellaceae</taxon>
        <taxon>Coemansia</taxon>
    </lineage>
</organism>
<evidence type="ECO:0000313" key="5">
    <source>
        <dbReference type="Proteomes" id="UP001140217"/>
    </source>
</evidence>
<dbReference type="Gene3D" id="1.20.5.110">
    <property type="match status" value="1"/>
</dbReference>
<dbReference type="PANTHER" id="PTHR19957:SF307">
    <property type="entry name" value="PROTEIN SSO1-RELATED"/>
    <property type="match status" value="1"/>
</dbReference>
<keyword evidence="5" id="KW-1185">Reference proteome</keyword>
<dbReference type="GO" id="GO:0000149">
    <property type="term" value="F:SNARE binding"/>
    <property type="evidence" value="ECO:0007669"/>
    <property type="project" value="TreeGrafter"/>
</dbReference>
<dbReference type="InterPro" id="IPR000727">
    <property type="entry name" value="T_SNARE_dom"/>
</dbReference>
<dbReference type="PANTHER" id="PTHR19957">
    <property type="entry name" value="SYNTAXIN"/>
    <property type="match status" value="1"/>
</dbReference>
<reference evidence="4" key="1">
    <citation type="submission" date="2022-07" db="EMBL/GenBank/DDBJ databases">
        <title>Phylogenomic reconstructions and comparative analyses of Kickxellomycotina fungi.</title>
        <authorList>
            <person name="Reynolds N.K."/>
            <person name="Stajich J.E."/>
            <person name="Barry K."/>
            <person name="Grigoriev I.V."/>
            <person name="Crous P."/>
            <person name="Smith M.E."/>
        </authorList>
    </citation>
    <scope>NUCLEOTIDE SEQUENCE</scope>
    <source>
        <strain evidence="4">NBRC 105414</strain>
    </source>
</reference>
<comment type="caution">
    <text evidence="4">The sequence shown here is derived from an EMBL/GenBank/DDBJ whole genome shotgun (WGS) entry which is preliminary data.</text>
</comment>
<dbReference type="GO" id="GO:0005484">
    <property type="term" value="F:SNAP receptor activity"/>
    <property type="evidence" value="ECO:0007669"/>
    <property type="project" value="TreeGrafter"/>
</dbReference>
<evidence type="ECO:0000259" key="3">
    <source>
        <dbReference type="PROSITE" id="PS50192"/>
    </source>
</evidence>
<gene>
    <name evidence="4" type="ORF">H4R18_001949</name>
</gene>
<feature type="domain" description="T-SNARE coiled-coil homology" evidence="3">
    <location>
        <begin position="39"/>
        <end position="101"/>
    </location>
</feature>
<protein>
    <recommendedName>
        <fullName evidence="3">t-SNARE coiled-coil homology domain-containing protein</fullName>
    </recommendedName>
</protein>
<feature type="coiled-coil region" evidence="2">
    <location>
        <begin position="70"/>
        <end position="97"/>
    </location>
</feature>
<keyword evidence="2" id="KW-0175">Coiled coil</keyword>
<dbReference type="GO" id="GO:0006886">
    <property type="term" value="P:intracellular protein transport"/>
    <property type="evidence" value="ECO:0007669"/>
    <property type="project" value="TreeGrafter"/>
</dbReference>
<dbReference type="PROSITE" id="PS50192">
    <property type="entry name" value="T_SNARE"/>
    <property type="match status" value="1"/>
</dbReference>
<dbReference type="InterPro" id="IPR045242">
    <property type="entry name" value="Syntaxin"/>
</dbReference>
<evidence type="ECO:0000256" key="1">
    <source>
        <dbReference type="ARBA" id="ARBA00004211"/>
    </source>
</evidence>
<dbReference type="OrthoDB" id="10255013at2759"/>
<evidence type="ECO:0000313" key="4">
    <source>
        <dbReference type="EMBL" id="KAJ2782986.1"/>
    </source>
</evidence>
<accession>A0A9W8HDK8</accession>
<name>A0A9W8HDK8_9FUNG</name>
<dbReference type="GO" id="GO:0012505">
    <property type="term" value="C:endomembrane system"/>
    <property type="evidence" value="ECO:0007669"/>
    <property type="project" value="TreeGrafter"/>
</dbReference>
<dbReference type="Pfam" id="PF05739">
    <property type="entry name" value="SNARE"/>
    <property type="match status" value="1"/>
</dbReference>
<sequence length="112" mass="12903">MPDATDEEVKEAAADEAARSAFAMDIMSSYQSKVARRVLRDVENRDRDIQDINHTIELLNNMFTDMQEVIAEQQDVLDNIEQAVEDTHQNVDTAHREVKKAVWYRIKARKVG</sequence>
<dbReference type="SUPFAM" id="SSF58038">
    <property type="entry name" value="SNARE fusion complex"/>
    <property type="match status" value="1"/>
</dbReference>
<dbReference type="EMBL" id="JANBUL010000057">
    <property type="protein sequence ID" value="KAJ2782986.1"/>
    <property type="molecule type" value="Genomic_DNA"/>
</dbReference>
<dbReference type="GO" id="GO:0048278">
    <property type="term" value="P:vesicle docking"/>
    <property type="evidence" value="ECO:0007669"/>
    <property type="project" value="TreeGrafter"/>
</dbReference>
<dbReference type="SMART" id="SM00397">
    <property type="entry name" value="t_SNARE"/>
    <property type="match status" value="1"/>
</dbReference>
<dbReference type="GO" id="GO:0006906">
    <property type="term" value="P:vesicle fusion"/>
    <property type="evidence" value="ECO:0007669"/>
    <property type="project" value="TreeGrafter"/>
</dbReference>
<dbReference type="GO" id="GO:0005886">
    <property type="term" value="C:plasma membrane"/>
    <property type="evidence" value="ECO:0007669"/>
    <property type="project" value="TreeGrafter"/>
</dbReference>